<organism evidence="2 4">
    <name type="scientific">Vibrio owensii</name>
    <dbReference type="NCBI Taxonomy" id="696485"/>
    <lineage>
        <taxon>Bacteria</taxon>
        <taxon>Pseudomonadati</taxon>
        <taxon>Pseudomonadota</taxon>
        <taxon>Gammaproteobacteria</taxon>
        <taxon>Vibrionales</taxon>
        <taxon>Vibrionaceae</taxon>
        <taxon>Vibrio</taxon>
    </lineage>
</organism>
<dbReference type="AlphaFoldDB" id="A0AAP9KCC3"/>
<dbReference type="RefSeq" id="WP_054824519.1">
    <property type="nucleotide sequence ID" value="NZ_CP033138.1"/>
</dbReference>
<reference evidence="2" key="3">
    <citation type="submission" date="2019-11" db="EMBL/GenBank/DDBJ databases">
        <title>Complete genome sequence of Vibrio owensii SH-14 isolated from shrimp with acute hepatopancreatic necrosis diease.</title>
        <authorList>
            <person name="Liang X."/>
            <person name="Wang Y."/>
        </authorList>
    </citation>
    <scope>NUCLEOTIDE SEQUENCE</scope>
    <source>
        <strain evidence="2">SH14</strain>
    </source>
</reference>
<dbReference type="Proteomes" id="UP000390336">
    <property type="component" value="Chromosome 2"/>
</dbReference>
<dbReference type="Gene3D" id="1.10.357.10">
    <property type="entry name" value="Tetracycline Repressor, domain 2"/>
    <property type="match status" value="1"/>
</dbReference>
<evidence type="ECO:0008006" key="5">
    <source>
        <dbReference type="Google" id="ProtNLM"/>
    </source>
</evidence>
<dbReference type="SUPFAM" id="SSF46689">
    <property type="entry name" value="Homeodomain-like"/>
    <property type="match status" value="1"/>
</dbReference>
<accession>A0AAP9KCC3</accession>
<dbReference type="EMBL" id="CP033138">
    <property type="protein sequence ID" value="AYO17471.1"/>
    <property type="molecule type" value="Genomic_DNA"/>
</dbReference>
<dbReference type="Pfam" id="PF18285">
    <property type="entry name" value="LuxT_C"/>
    <property type="match status" value="1"/>
</dbReference>
<proteinExistence type="predicted"/>
<keyword evidence="3" id="KW-1185">Reference proteome</keyword>
<dbReference type="Proteomes" id="UP000272136">
    <property type="component" value="Chromosome 2"/>
</dbReference>
<reference evidence="1 3" key="2">
    <citation type="submission" date="2018-10" db="EMBL/GenBank/DDBJ databases">
        <title>Whole Genome of Vibrio owensii strain 170502, isolated from Acute Hepatopancreatic Necrosis Disease (AHPND) shrimp.</title>
        <authorList>
            <person name="Yan M."/>
            <person name="Wang X."/>
            <person name="Wang Y."/>
        </authorList>
    </citation>
    <scope>NUCLEOTIDE SEQUENCE [LARGE SCALE GENOMIC DNA]</scope>
    <source>
        <strain evidence="1 3">1700302</strain>
    </source>
</reference>
<protein>
    <recommendedName>
        <fullName evidence="5">TetR/AcrR family transcriptional regulator</fullName>
    </recommendedName>
</protein>
<dbReference type="EMBL" id="CP045860">
    <property type="protein sequence ID" value="QGH49613.1"/>
    <property type="molecule type" value="Genomic_DNA"/>
</dbReference>
<reference evidence="2 4" key="1">
    <citation type="journal article" date="2015" name="Genome Announc.">
        <title>Draft Genome Sequence of Vibrio owensii Strain SH-14, Which Causes Shrimp Acute Hepatopancreatic Necrosis Disease.</title>
        <authorList>
            <person name="Liu L."/>
            <person name="Xiao J."/>
            <person name="Xia X."/>
            <person name="Pan Y."/>
            <person name="Yan S."/>
            <person name="Wang Y."/>
        </authorList>
    </citation>
    <scope>NUCLEOTIDE SEQUENCE [LARGE SCALE GENOMIC DNA]</scope>
    <source>
        <strain evidence="2 4">SH14</strain>
    </source>
</reference>
<name>A0AAP9KCC3_9VIBR</name>
<gene>
    <name evidence="2" type="ORF">APZ19_21200</name>
    <name evidence="1" type="ORF">D0812_24210</name>
</gene>
<sequence length="154" mass="17770">MARISREKWQENLETYNALILKIFLDEGWDHVTYDRLSKETGLRKSTLQGYYPSNKEFENAINGKILPIVLQHLSFESKDKLVDSWRESLSSKQFRMIMRMFVMHASKSGEEGSGKLGVQGLISLVQHKLPEEDALLLVQHLFGLTITELFGIR</sequence>
<evidence type="ECO:0000313" key="3">
    <source>
        <dbReference type="Proteomes" id="UP000272136"/>
    </source>
</evidence>
<evidence type="ECO:0000313" key="4">
    <source>
        <dbReference type="Proteomes" id="UP000390336"/>
    </source>
</evidence>
<dbReference type="InterPro" id="IPR009057">
    <property type="entry name" value="Homeodomain-like_sf"/>
</dbReference>
<evidence type="ECO:0000313" key="2">
    <source>
        <dbReference type="EMBL" id="QGH49613.1"/>
    </source>
</evidence>
<evidence type="ECO:0000313" key="1">
    <source>
        <dbReference type="EMBL" id="AYO17471.1"/>
    </source>
</evidence>